<keyword evidence="7" id="KW-0813">Transport</keyword>
<evidence type="ECO:0000256" key="4">
    <source>
        <dbReference type="ARBA" id="ARBA00022692"/>
    </source>
</evidence>
<evidence type="ECO:0000256" key="7">
    <source>
        <dbReference type="RuleBase" id="RU003879"/>
    </source>
</evidence>
<dbReference type="Pfam" id="PF02472">
    <property type="entry name" value="ExbD"/>
    <property type="match status" value="1"/>
</dbReference>
<dbReference type="Proteomes" id="UP000227088">
    <property type="component" value="Unassembled WGS sequence"/>
</dbReference>
<comment type="similarity">
    <text evidence="2 7">Belongs to the ExbD/TolR family.</text>
</comment>
<protein>
    <submittedName>
        <fullName evidence="9">Biopolymer transporter ExbD</fullName>
    </submittedName>
</protein>
<dbReference type="EMBL" id="MABE01000128">
    <property type="protein sequence ID" value="OUS41181.1"/>
    <property type="molecule type" value="Genomic_DNA"/>
</dbReference>
<organism evidence="9 10">
    <name type="scientific">Oleispira antarctica</name>
    <dbReference type="NCBI Taxonomy" id="188908"/>
    <lineage>
        <taxon>Bacteria</taxon>
        <taxon>Pseudomonadati</taxon>
        <taxon>Pseudomonadota</taxon>
        <taxon>Gammaproteobacteria</taxon>
        <taxon>Oceanospirillales</taxon>
        <taxon>Oceanospirillaceae</taxon>
        <taxon>Oleispira</taxon>
    </lineage>
</organism>
<dbReference type="InterPro" id="IPR003400">
    <property type="entry name" value="ExbD"/>
</dbReference>
<accession>A0A1Y5HV59</accession>
<evidence type="ECO:0000313" key="9">
    <source>
        <dbReference type="EMBL" id="OUS41181.1"/>
    </source>
</evidence>
<evidence type="ECO:0000256" key="2">
    <source>
        <dbReference type="ARBA" id="ARBA00005811"/>
    </source>
</evidence>
<reference evidence="10" key="1">
    <citation type="journal article" date="2017" name="Proc. Natl. Acad. Sci. U.S.A.">
        <title>Simulation of Deepwater Horizon oil plume reveals substrate specialization within a complex community of hydrocarbon degraders.</title>
        <authorList>
            <person name="Hu P."/>
            <person name="Dubinsky E.A."/>
            <person name="Probst A.J."/>
            <person name="Wang J."/>
            <person name="Sieber C.M.K."/>
            <person name="Tom L.M."/>
            <person name="Gardinali P."/>
            <person name="Banfield J.F."/>
            <person name="Atlas R.M."/>
            <person name="Andersen G.L."/>
        </authorList>
    </citation>
    <scope>NUCLEOTIDE SEQUENCE [LARGE SCALE GENOMIC DNA]</scope>
</reference>
<dbReference type="GO" id="GO:0022857">
    <property type="term" value="F:transmembrane transporter activity"/>
    <property type="evidence" value="ECO:0007669"/>
    <property type="project" value="InterPro"/>
</dbReference>
<name>A0A1Y5HV59_OLEAN</name>
<sequence>MRRGFSNLAAQTEEDGIDITPMLDVVFIMLIFFIVTASFVKESGIEVNRPDASTSSAKPKASILIAINDLGEIWINKRKIDEGQVRANIERLHAENPQGTVVVQADEEAKTKVLVAVMDAAREAGVNDVSLATEKK</sequence>
<gene>
    <name evidence="9" type="ORF">A9R00_02235</name>
</gene>
<dbReference type="Gene3D" id="3.30.420.270">
    <property type="match status" value="1"/>
</dbReference>
<evidence type="ECO:0000256" key="8">
    <source>
        <dbReference type="SAM" id="Phobius"/>
    </source>
</evidence>
<comment type="caution">
    <text evidence="9">The sequence shown here is derived from an EMBL/GenBank/DDBJ whole genome shotgun (WGS) entry which is preliminary data.</text>
</comment>
<dbReference type="GO" id="GO:0015031">
    <property type="term" value="P:protein transport"/>
    <property type="evidence" value="ECO:0007669"/>
    <property type="project" value="UniProtKB-KW"/>
</dbReference>
<dbReference type="PANTHER" id="PTHR30558">
    <property type="entry name" value="EXBD MEMBRANE COMPONENT OF PMF-DRIVEN MACROMOLECULE IMPORT SYSTEM"/>
    <property type="match status" value="1"/>
</dbReference>
<keyword evidence="7" id="KW-0653">Protein transport</keyword>
<evidence type="ECO:0000256" key="1">
    <source>
        <dbReference type="ARBA" id="ARBA00004162"/>
    </source>
</evidence>
<feature type="transmembrane region" description="Helical" evidence="8">
    <location>
        <begin position="20"/>
        <end position="40"/>
    </location>
</feature>
<dbReference type="GO" id="GO:0005886">
    <property type="term" value="C:plasma membrane"/>
    <property type="evidence" value="ECO:0007669"/>
    <property type="project" value="UniProtKB-SubCell"/>
</dbReference>
<dbReference type="PANTHER" id="PTHR30558:SF13">
    <property type="entry name" value="BIOPOLYMER TRANSPORT PROTEIN EXBD2"/>
    <property type="match status" value="1"/>
</dbReference>
<dbReference type="AlphaFoldDB" id="A0A1Y5HV59"/>
<proteinExistence type="inferred from homology"/>
<evidence type="ECO:0000256" key="6">
    <source>
        <dbReference type="ARBA" id="ARBA00023136"/>
    </source>
</evidence>
<keyword evidence="5 8" id="KW-1133">Transmembrane helix</keyword>
<keyword evidence="4 7" id="KW-0812">Transmembrane</keyword>
<evidence type="ECO:0000256" key="3">
    <source>
        <dbReference type="ARBA" id="ARBA00022475"/>
    </source>
</evidence>
<comment type="subcellular location">
    <subcellularLocation>
        <location evidence="1">Cell membrane</location>
        <topology evidence="1">Single-pass membrane protein</topology>
    </subcellularLocation>
    <subcellularLocation>
        <location evidence="7">Cell membrane</location>
        <topology evidence="7">Single-pass type II membrane protein</topology>
    </subcellularLocation>
</comment>
<keyword evidence="6 8" id="KW-0472">Membrane</keyword>
<evidence type="ECO:0000256" key="5">
    <source>
        <dbReference type="ARBA" id="ARBA00022989"/>
    </source>
</evidence>
<evidence type="ECO:0000313" key="10">
    <source>
        <dbReference type="Proteomes" id="UP000227088"/>
    </source>
</evidence>
<keyword evidence="3" id="KW-1003">Cell membrane</keyword>